<dbReference type="SUPFAM" id="SSF81321">
    <property type="entry name" value="Family A G protein-coupled receptor-like"/>
    <property type="match status" value="1"/>
</dbReference>
<evidence type="ECO:0000313" key="16">
    <source>
        <dbReference type="Proteomes" id="UP000221080"/>
    </source>
</evidence>
<dbReference type="GO" id="GO:0005886">
    <property type="term" value="C:plasma membrane"/>
    <property type="evidence" value="ECO:0007669"/>
    <property type="project" value="UniProtKB-SubCell"/>
</dbReference>
<protein>
    <submittedName>
        <fullName evidence="17">Olfactory receptor 51L1-like</fullName>
    </submittedName>
</protein>
<evidence type="ECO:0000256" key="13">
    <source>
        <dbReference type="SAM" id="MobiDB-lite"/>
    </source>
</evidence>
<dbReference type="PANTHER" id="PTHR26451">
    <property type="entry name" value="G_PROTEIN_RECEP_F1_2 DOMAIN-CONTAINING PROTEIN"/>
    <property type="match status" value="1"/>
</dbReference>
<keyword evidence="10" id="KW-0675">Receptor</keyword>
<feature type="transmembrane region" description="Helical" evidence="14">
    <location>
        <begin position="97"/>
        <end position="115"/>
    </location>
</feature>
<keyword evidence="3" id="KW-0716">Sensory transduction</keyword>
<evidence type="ECO:0000256" key="11">
    <source>
        <dbReference type="ARBA" id="ARBA00023180"/>
    </source>
</evidence>
<keyword evidence="6 14" id="KW-1133">Transmembrane helix</keyword>
<reference evidence="16" key="1">
    <citation type="journal article" date="2016" name="Nat. Commun.">
        <title>The channel catfish genome sequence provides insights into the evolution of scale formation in teleosts.</title>
        <authorList>
            <person name="Liu Z."/>
            <person name="Liu S."/>
            <person name="Yao J."/>
            <person name="Bao L."/>
            <person name="Zhang J."/>
            <person name="Li Y."/>
            <person name="Jiang C."/>
            <person name="Sun L."/>
            <person name="Wang R."/>
            <person name="Zhang Y."/>
            <person name="Zhou T."/>
            <person name="Zeng Q."/>
            <person name="Fu Q."/>
            <person name="Gao S."/>
            <person name="Li N."/>
            <person name="Koren S."/>
            <person name="Jiang Y."/>
            <person name="Zimin A."/>
            <person name="Xu P."/>
            <person name="Phillippy A.M."/>
            <person name="Geng X."/>
            <person name="Song L."/>
            <person name="Sun F."/>
            <person name="Li C."/>
            <person name="Wang X."/>
            <person name="Chen A."/>
            <person name="Jin Y."/>
            <person name="Yuan Z."/>
            <person name="Yang Y."/>
            <person name="Tan S."/>
            <person name="Peatman E."/>
            <person name="Lu J."/>
            <person name="Qin Z."/>
            <person name="Dunham R."/>
            <person name="Li Z."/>
            <person name="Sonstegard T."/>
            <person name="Feng J."/>
            <person name="Danzmann R.G."/>
            <person name="Schroeder S."/>
            <person name="Scheffler B."/>
            <person name="Duke M.V."/>
            <person name="Ballard L."/>
            <person name="Kucuktas H."/>
            <person name="Kaltenboeck L."/>
            <person name="Liu H."/>
            <person name="Armbruster J."/>
            <person name="Xie Y."/>
            <person name="Kirby M.L."/>
            <person name="Tian Y."/>
            <person name="Flanagan M.E."/>
            <person name="Mu W."/>
            <person name="Waldbieser G.C."/>
        </authorList>
    </citation>
    <scope>NUCLEOTIDE SEQUENCE [LARGE SCALE GENOMIC DNA]</scope>
    <source>
        <strain evidence="16">SDA103</strain>
    </source>
</reference>
<reference evidence="17" key="2">
    <citation type="submission" date="2025-08" db="UniProtKB">
        <authorList>
            <consortium name="RefSeq"/>
        </authorList>
    </citation>
    <scope>IDENTIFICATION</scope>
    <source>
        <tissue evidence="17">Blood</tissue>
    </source>
</reference>
<keyword evidence="9" id="KW-1015">Disulfide bond</keyword>
<keyword evidence="7" id="KW-0297">G-protein coupled receptor</keyword>
<accession>A0A979FCN3</accession>
<keyword evidence="12" id="KW-0807">Transducer</keyword>
<evidence type="ECO:0000259" key="15">
    <source>
        <dbReference type="PROSITE" id="PS50262"/>
    </source>
</evidence>
<evidence type="ECO:0000256" key="10">
    <source>
        <dbReference type="ARBA" id="ARBA00023170"/>
    </source>
</evidence>
<dbReference type="InterPro" id="IPR000725">
    <property type="entry name" value="Olfact_rcpt"/>
</dbReference>
<dbReference type="FunFam" id="1.20.1070.10:FF:000024">
    <property type="entry name" value="Olfactory receptor"/>
    <property type="match status" value="1"/>
</dbReference>
<evidence type="ECO:0000256" key="4">
    <source>
        <dbReference type="ARBA" id="ARBA00022692"/>
    </source>
</evidence>
<feature type="domain" description="G-protein coupled receptors family 1 profile" evidence="15">
    <location>
        <begin position="36"/>
        <end position="284"/>
    </location>
</feature>
<keyword evidence="8 14" id="KW-0472">Membrane</keyword>
<evidence type="ECO:0000256" key="8">
    <source>
        <dbReference type="ARBA" id="ARBA00023136"/>
    </source>
</evidence>
<feature type="transmembrane region" description="Helical" evidence="14">
    <location>
        <begin position="234"/>
        <end position="254"/>
    </location>
</feature>
<evidence type="ECO:0000256" key="7">
    <source>
        <dbReference type="ARBA" id="ARBA00023040"/>
    </source>
</evidence>
<dbReference type="PANTHER" id="PTHR26451:SF847">
    <property type="entry name" value="ODORANT RECEPTOR-RELATED"/>
    <property type="match status" value="1"/>
</dbReference>
<keyword evidence="16" id="KW-1185">Reference proteome</keyword>
<feature type="transmembrane region" description="Helical" evidence="14">
    <location>
        <begin position="260"/>
        <end position="286"/>
    </location>
</feature>
<evidence type="ECO:0000256" key="14">
    <source>
        <dbReference type="SAM" id="Phobius"/>
    </source>
</evidence>
<evidence type="ECO:0000256" key="2">
    <source>
        <dbReference type="ARBA" id="ARBA00022475"/>
    </source>
</evidence>
<evidence type="ECO:0000256" key="6">
    <source>
        <dbReference type="ARBA" id="ARBA00022989"/>
    </source>
</evidence>
<evidence type="ECO:0000256" key="9">
    <source>
        <dbReference type="ARBA" id="ARBA00023157"/>
    </source>
</evidence>
<organism evidence="16 17">
    <name type="scientific">Ictalurus punctatus</name>
    <name type="common">Channel catfish</name>
    <name type="synonym">Silurus punctatus</name>
    <dbReference type="NCBI Taxonomy" id="7998"/>
    <lineage>
        <taxon>Eukaryota</taxon>
        <taxon>Metazoa</taxon>
        <taxon>Chordata</taxon>
        <taxon>Craniata</taxon>
        <taxon>Vertebrata</taxon>
        <taxon>Euteleostomi</taxon>
        <taxon>Actinopterygii</taxon>
        <taxon>Neopterygii</taxon>
        <taxon>Teleostei</taxon>
        <taxon>Ostariophysi</taxon>
        <taxon>Siluriformes</taxon>
        <taxon>Ictaluridae</taxon>
        <taxon>Ictalurus</taxon>
    </lineage>
</organism>
<name>A0A979FCN3_ICTPU</name>
<dbReference type="PROSITE" id="PS50262">
    <property type="entry name" value="G_PROTEIN_RECEP_F1_2"/>
    <property type="match status" value="1"/>
</dbReference>
<proteinExistence type="predicted"/>
<dbReference type="PRINTS" id="PR00245">
    <property type="entry name" value="OLFACTORYR"/>
</dbReference>
<comment type="subcellular location">
    <subcellularLocation>
        <location evidence="1">Cell membrane</location>
        <topology evidence="1">Multi-pass membrane protein</topology>
    </subcellularLocation>
</comment>
<dbReference type="Proteomes" id="UP000221080">
    <property type="component" value="Chromosome 17"/>
</dbReference>
<dbReference type="Gene3D" id="1.20.1070.10">
    <property type="entry name" value="Rhodopsin 7-helix transmembrane proteins"/>
    <property type="match status" value="1"/>
</dbReference>
<keyword evidence="5" id="KW-0552">Olfaction</keyword>
<evidence type="ECO:0000256" key="12">
    <source>
        <dbReference type="ARBA" id="ARBA00023224"/>
    </source>
</evidence>
<evidence type="ECO:0000256" key="1">
    <source>
        <dbReference type="ARBA" id="ARBA00004651"/>
    </source>
</evidence>
<dbReference type="InterPro" id="IPR017452">
    <property type="entry name" value="GPCR_Rhodpsn_7TM"/>
</dbReference>
<gene>
    <name evidence="17" type="primary">LOC124626007</name>
</gene>
<dbReference type="GO" id="GO:0004984">
    <property type="term" value="F:olfactory receptor activity"/>
    <property type="evidence" value="ECO:0007669"/>
    <property type="project" value="InterPro"/>
</dbReference>
<evidence type="ECO:0000256" key="5">
    <source>
        <dbReference type="ARBA" id="ARBA00022725"/>
    </source>
</evidence>
<dbReference type="GO" id="GO:0005549">
    <property type="term" value="F:odorant binding"/>
    <property type="evidence" value="ECO:0007669"/>
    <property type="project" value="TreeGrafter"/>
</dbReference>
<feature type="transmembrane region" description="Helical" evidence="14">
    <location>
        <begin position="135"/>
        <end position="159"/>
    </location>
</feature>
<evidence type="ECO:0000256" key="3">
    <source>
        <dbReference type="ARBA" id="ARBA00022606"/>
    </source>
</evidence>
<feature type="transmembrane region" description="Helical" evidence="14">
    <location>
        <begin position="55"/>
        <end position="77"/>
    </location>
</feature>
<dbReference type="RefSeq" id="XP_047017510.2">
    <property type="nucleotide sequence ID" value="XM_047161554.2"/>
</dbReference>
<keyword evidence="11" id="KW-0325">Glycoprotein</keyword>
<dbReference type="OrthoDB" id="6147321at2759"/>
<evidence type="ECO:0000313" key="17">
    <source>
        <dbReference type="RefSeq" id="XP_047017510.2"/>
    </source>
</evidence>
<keyword evidence="4 14" id="KW-0812">Transmembrane</keyword>
<feature type="compositionally biased region" description="Polar residues" evidence="13">
    <location>
        <begin position="341"/>
        <end position="361"/>
    </location>
</feature>
<dbReference type="Pfam" id="PF13853">
    <property type="entry name" value="7tm_4"/>
    <property type="match status" value="1"/>
</dbReference>
<keyword evidence="2" id="KW-1003">Cell membrane</keyword>
<feature type="transmembrane region" description="Helical" evidence="14">
    <location>
        <begin position="191"/>
        <end position="213"/>
    </location>
</feature>
<dbReference type="InterPro" id="IPR000276">
    <property type="entry name" value="GPCR_Rhodpsn"/>
</dbReference>
<dbReference type="GeneID" id="124626007"/>
<dbReference type="AlphaFoldDB" id="A0A979FCN3"/>
<feature type="transmembrane region" description="Helical" evidence="14">
    <location>
        <begin position="20"/>
        <end position="46"/>
    </location>
</feature>
<dbReference type="InterPro" id="IPR052921">
    <property type="entry name" value="GPCR1_Superfamily_Member"/>
</dbReference>
<feature type="region of interest" description="Disordered" evidence="13">
    <location>
        <begin position="341"/>
        <end position="379"/>
    </location>
</feature>
<dbReference type="KEGG" id="ipu:124626007"/>
<sequence>MENDTLLYFSMFENLGHFRYLYFILGSLLYCTIVFFNVNIILVIFIESPLHQPMYILIACLSINSLYGTAGFFPRLLTDLLLYSHSITRSGCHVQTFVIYTYASCEFTILTLMAYDRFVAICKPLQYHSIMTPRVLTLMVAMSGIYPMLSIGLGTIFTARLRLCGNDLRKLYCHNWIIAKLSCENTTFDNIYGFAVLITTVFIPFSFILYSYIKIIMICQKSSKELKSKAYHTCLPHLVTFLNYSITIFCEMAFSRVENLPPVIAIILSLEFLIIPPLLNPVVYGLNFPEVRRKIQHHLIFFFSLELEWYNKEKTSSEEQLSEEKHLVNVREKHFRMQNTLNPEAEGLQQQQTMLDSTSFRQEQKAEAAVGKGSPKLDS</sequence>
<dbReference type="GO" id="GO:0004930">
    <property type="term" value="F:G protein-coupled receptor activity"/>
    <property type="evidence" value="ECO:0007669"/>
    <property type="project" value="UniProtKB-KW"/>
</dbReference>
<dbReference type="PROSITE" id="PS00237">
    <property type="entry name" value="G_PROTEIN_RECEP_F1_1"/>
    <property type="match status" value="1"/>
</dbReference>